<feature type="domain" description="C2H2-type" evidence="1">
    <location>
        <begin position="61"/>
        <end position="90"/>
    </location>
</feature>
<dbReference type="AlphaFoldDB" id="A0A6C0ECP7"/>
<sequence>MYSCELCKYKTNDKSNWSKHIKTDKHKQREKYDDEISGIKKQKIIHNKNNKTHVCKNYSSLTCPNCGTGFAHKSSLSRHVNHRCHVTKVIKIVKQPFNKSAAVKSSVTQEEAIDYETTIKLLQMQHKIELLELENRMYKKQNEYQMKLTSNAGDIANKSLSALTYVVENYKNAPPIMPIEKEEFKRLIYEQNYGHKLHKNKKLDNFEICRIISQYFKFDKFDKLLNDIIVKHYKKVNPPEQPLWACDPARLTYVISKAENSNPANDLFNFDETNLKTQWITDKGGLNVDEMVIDPIMNYIDNMMEEYTVDLHKLNQINKIDDDTLIDELHNTSKIREYVRNDISRKKLNKAICPHFFISKELLTEN</sequence>
<name>A0A6C0ECP7_9ZZZZ</name>
<dbReference type="PROSITE" id="PS00028">
    <property type="entry name" value="ZINC_FINGER_C2H2_1"/>
    <property type="match status" value="1"/>
</dbReference>
<dbReference type="InterPro" id="IPR013087">
    <property type="entry name" value="Znf_C2H2_type"/>
</dbReference>
<protein>
    <recommendedName>
        <fullName evidence="1">C2H2-type domain-containing protein</fullName>
    </recommendedName>
</protein>
<dbReference type="SMART" id="SM00355">
    <property type="entry name" value="ZnF_C2H2"/>
    <property type="match status" value="2"/>
</dbReference>
<dbReference type="EMBL" id="MN739795">
    <property type="protein sequence ID" value="QHT26512.1"/>
    <property type="molecule type" value="Genomic_DNA"/>
</dbReference>
<reference evidence="2" key="1">
    <citation type="journal article" date="2020" name="Nature">
        <title>Giant virus diversity and host interactions through global metagenomics.</title>
        <authorList>
            <person name="Schulz F."/>
            <person name="Roux S."/>
            <person name="Paez-Espino D."/>
            <person name="Jungbluth S."/>
            <person name="Walsh D.A."/>
            <person name="Denef V.J."/>
            <person name="McMahon K.D."/>
            <person name="Konstantinidis K.T."/>
            <person name="Eloe-Fadrosh E.A."/>
            <person name="Kyrpides N.C."/>
            <person name="Woyke T."/>
        </authorList>
    </citation>
    <scope>NUCLEOTIDE SEQUENCE</scope>
    <source>
        <strain evidence="2">GVMAG-M-3300023179-27</strain>
    </source>
</reference>
<accession>A0A6C0ECP7</accession>
<organism evidence="2">
    <name type="scientific">viral metagenome</name>
    <dbReference type="NCBI Taxonomy" id="1070528"/>
    <lineage>
        <taxon>unclassified sequences</taxon>
        <taxon>metagenomes</taxon>
        <taxon>organismal metagenomes</taxon>
    </lineage>
</organism>
<dbReference type="PROSITE" id="PS50157">
    <property type="entry name" value="ZINC_FINGER_C2H2_2"/>
    <property type="match status" value="1"/>
</dbReference>
<proteinExistence type="predicted"/>
<evidence type="ECO:0000313" key="2">
    <source>
        <dbReference type="EMBL" id="QHT26512.1"/>
    </source>
</evidence>
<dbReference type="Gene3D" id="3.30.160.60">
    <property type="entry name" value="Classic Zinc Finger"/>
    <property type="match status" value="1"/>
</dbReference>
<evidence type="ECO:0000259" key="1">
    <source>
        <dbReference type="PROSITE" id="PS50157"/>
    </source>
</evidence>